<dbReference type="GO" id="GO:0006355">
    <property type="term" value="P:regulation of DNA-templated transcription"/>
    <property type="evidence" value="ECO:0007669"/>
    <property type="project" value="InterPro"/>
</dbReference>
<organism evidence="2 3">
    <name type="scientific">Kibdelosporangium phytohabitans</name>
    <dbReference type="NCBI Taxonomy" id="860235"/>
    <lineage>
        <taxon>Bacteria</taxon>
        <taxon>Bacillati</taxon>
        <taxon>Actinomycetota</taxon>
        <taxon>Actinomycetes</taxon>
        <taxon>Pseudonocardiales</taxon>
        <taxon>Pseudonocardiaceae</taxon>
        <taxon>Kibdelosporangium</taxon>
    </lineage>
</organism>
<dbReference type="EMBL" id="CP012752">
    <property type="protein sequence ID" value="ALG13692.1"/>
    <property type="molecule type" value="Genomic_DNA"/>
</dbReference>
<keyword evidence="3" id="KW-1185">Reference proteome</keyword>
<dbReference type="Pfam" id="PF01402">
    <property type="entry name" value="RHH_1"/>
    <property type="match status" value="1"/>
</dbReference>
<accession>A0A0N9I4D2</accession>
<dbReference type="Proteomes" id="UP000063699">
    <property type="component" value="Chromosome"/>
</dbReference>
<dbReference type="AlphaFoldDB" id="A0A0N9I4D2"/>
<evidence type="ECO:0000313" key="2">
    <source>
        <dbReference type="EMBL" id="ALG13692.1"/>
    </source>
</evidence>
<dbReference type="InterPro" id="IPR002145">
    <property type="entry name" value="CopG"/>
</dbReference>
<dbReference type="OrthoDB" id="4426404at2"/>
<dbReference type="InterPro" id="IPR010985">
    <property type="entry name" value="Ribbon_hlx_hlx"/>
</dbReference>
<dbReference type="SUPFAM" id="SSF47598">
    <property type="entry name" value="Ribbon-helix-helix"/>
    <property type="match status" value="1"/>
</dbReference>
<feature type="domain" description="Ribbon-helix-helix protein CopG" evidence="1">
    <location>
        <begin position="4"/>
        <end position="37"/>
    </location>
</feature>
<proteinExistence type="predicted"/>
<dbReference type="KEGG" id="kphy:AOZ06_48630"/>
<evidence type="ECO:0000313" key="3">
    <source>
        <dbReference type="Proteomes" id="UP000063699"/>
    </source>
</evidence>
<dbReference type="STRING" id="860235.AOZ06_48630"/>
<dbReference type="CDD" id="cd21631">
    <property type="entry name" value="RHH_CopG_NikR-like"/>
    <property type="match status" value="1"/>
</dbReference>
<sequence length="68" mass="7780">MAMTLRLSDEESEQLEALAEAEGRSSEEILRLALSERWSKLHKQQQIGDVLERILPRYQGLLERLGTG</sequence>
<gene>
    <name evidence="2" type="ORF">AOZ06_48630</name>
</gene>
<reference evidence="2 3" key="1">
    <citation type="submission" date="2015-07" db="EMBL/GenBank/DDBJ databases">
        <title>Genome sequencing of Kibdelosporangium phytohabitans.</title>
        <authorList>
            <person name="Qin S."/>
            <person name="Xing K."/>
        </authorList>
    </citation>
    <scope>NUCLEOTIDE SEQUENCE [LARGE SCALE GENOMIC DNA]</scope>
    <source>
        <strain evidence="2 3">KLBMP1111</strain>
    </source>
</reference>
<evidence type="ECO:0000259" key="1">
    <source>
        <dbReference type="Pfam" id="PF01402"/>
    </source>
</evidence>
<protein>
    <submittedName>
        <fullName evidence="2">CopG family transcriptional regulator</fullName>
    </submittedName>
</protein>
<name>A0A0N9I4D2_9PSEU</name>